<dbReference type="PANTHER" id="PTHR35565:SF1">
    <property type="entry name" value="TYPE VI SECRETION SYSTEM CONTRACTILE SHEATH LARGE SUBUNIT"/>
    <property type="match status" value="1"/>
</dbReference>
<dbReference type="RefSeq" id="WP_255874110.1">
    <property type="nucleotide sequence ID" value="NZ_JACASI010000018.1"/>
</dbReference>
<sequence>MSRASMQTGAAIFSAGEESGGGGTRYHGASFRVAIVGDFSGRASRALCEPETLAQRQAYRLGKDNFEQLFERLQVRLNIPGMDEPLQLLEFDDLHPDYLYQRVPLFKKFIELEKQLLSSNGFADAAEEIRQWRPELLPSDITAPTAPRMDGADGAQSMLDRILSGEHYQSLYQEHTRSSATGQIDLLIKDIVAPYLQKKPDANQAAYLDAVTEAASEAMRKIMHHSDFRQLEASWRSLHMLLRRLEDHPGLEIHLLDISKEEVLADFAQAEDDLECSGLFKCLVERHTTAGSKPYDLILGDYFVSDEERDLHMLIDLATIAEAAGSTLILGGDCRLAGCPSMAGSMDPDDWCYPLSEAFSEGWRALRAYPACEHVALAAPRFLLRMPFGADASRTETFAFEELSPELGHRYYLWGNSAYLLALSICSAFSAQGVPTVVPADQYTGLPVHLRKLPHGEWLTPCAEAWMTDRAAARFNAAGLSALRSVQGRDEIVLPRLQSLAGTTLRGAWQ</sequence>
<gene>
    <name evidence="2" type="ORF">HXX02_07165</name>
</gene>
<dbReference type="Proteomes" id="UP001205566">
    <property type="component" value="Unassembled WGS sequence"/>
</dbReference>
<feature type="domain" description="TssC1 N-terminal" evidence="1">
    <location>
        <begin position="210"/>
        <end position="499"/>
    </location>
</feature>
<dbReference type="Pfam" id="PF05591">
    <property type="entry name" value="T6SS_VipA"/>
    <property type="match status" value="1"/>
</dbReference>
<protein>
    <submittedName>
        <fullName evidence="2">Type VI secretion system contractile sheath large subunit</fullName>
    </submittedName>
</protein>
<proteinExistence type="predicted"/>
<keyword evidence="3" id="KW-1185">Reference proteome</keyword>
<organism evidence="2 3">
    <name type="scientific">Microbulbifer elongatus</name>
    <dbReference type="NCBI Taxonomy" id="86173"/>
    <lineage>
        <taxon>Bacteria</taxon>
        <taxon>Pseudomonadati</taxon>
        <taxon>Pseudomonadota</taxon>
        <taxon>Gammaproteobacteria</taxon>
        <taxon>Cellvibrionales</taxon>
        <taxon>Microbulbiferaceae</taxon>
        <taxon>Microbulbifer</taxon>
    </lineage>
</organism>
<dbReference type="Pfam" id="PF05943">
    <property type="entry name" value="VipB"/>
    <property type="match status" value="1"/>
</dbReference>
<dbReference type="InterPro" id="IPR010269">
    <property type="entry name" value="T6SS_TssC-like"/>
</dbReference>
<reference evidence="2" key="1">
    <citation type="thesis" date="2020" institute="Technische Universitat Dresden" country="Dresden, Germany">
        <title>The Agarolytic System of Microbulbifer elongatus PORT2, Isolated from Batu Karas, Pangandaran West Java Indonesia.</title>
        <authorList>
            <person name="Anggraeni S.R."/>
        </authorList>
    </citation>
    <scope>NUCLEOTIDE SEQUENCE</scope>
    <source>
        <strain evidence="2">PORT2</strain>
    </source>
</reference>
<dbReference type="PANTHER" id="PTHR35565">
    <property type="entry name" value="CYTOPLASMIC PROTEIN-RELATED"/>
    <property type="match status" value="1"/>
</dbReference>
<comment type="caution">
    <text evidence="2">The sequence shown here is derived from an EMBL/GenBank/DDBJ whole genome shotgun (WGS) entry which is preliminary data.</text>
</comment>
<dbReference type="EMBL" id="JACASI010000018">
    <property type="protein sequence ID" value="MCQ3829220.1"/>
    <property type="molecule type" value="Genomic_DNA"/>
</dbReference>
<evidence type="ECO:0000313" key="2">
    <source>
        <dbReference type="EMBL" id="MCQ3829220.1"/>
    </source>
</evidence>
<dbReference type="InterPro" id="IPR008312">
    <property type="entry name" value="T6SS_TssB1"/>
</dbReference>
<accession>A0ABT1NZC1</accession>
<evidence type="ECO:0000259" key="1">
    <source>
        <dbReference type="Pfam" id="PF05943"/>
    </source>
</evidence>
<name>A0ABT1NZC1_9GAMM</name>
<dbReference type="InterPro" id="IPR044031">
    <property type="entry name" value="TssC1_N"/>
</dbReference>
<evidence type="ECO:0000313" key="3">
    <source>
        <dbReference type="Proteomes" id="UP001205566"/>
    </source>
</evidence>